<dbReference type="AlphaFoldDB" id="A0A8D5ZJ38"/>
<dbReference type="Pfam" id="PF18533">
    <property type="entry name" value="DUF5622"/>
    <property type="match status" value="1"/>
</dbReference>
<name>A0A8D5ZJ38_9CREN</name>
<gene>
    <name evidence="2" type="ORF">KN1_24560</name>
</gene>
<feature type="domain" description="DUF5622" evidence="1">
    <location>
        <begin position="3"/>
        <end position="67"/>
    </location>
</feature>
<protein>
    <recommendedName>
        <fullName evidence="1">DUF5622 domain-containing protein</fullName>
    </recommendedName>
</protein>
<organism evidence="2 3">
    <name type="scientific">Stygiolobus caldivivus</name>
    <dbReference type="NCBI Taxonomy" id="2824673"/>
    <lineage>
        <taxon>Archaea</taxon>
        <taxon>Thermoproteota</taxon>
        <taxon>Thermoprotei</taxon>
        <taxon>Sulfolobales</taxon>
        <taxon>Sulfolobaceae</taxon>
        <taxon>Stygiolobus</taxon>
    </lineage>
</organism>
<evidence type="ECO:0000259" key="1">
    <source>
        <dbReference type="Pfam" id="PF18533"/>
    </source>
</evidence>
<dbReference type="GeneID" id="66164181"/>
<dbReference type="InterPro" id="IPR041043">
    <property type="entry name" value="DUF5622"/>
</dbReference>
<dbReference type="KEGG" id="csty:KN1_24560"/>
<dbReference type="RefSeq" id="WP_221287900.1">
    <property type="nucleotide sequence ID" value="NZ_AP024597.1"/>
</dbReference>
<dbReference type="Proteomes" id="UP000825123">
    <property type="component" value="Chromosome"/>
</dbReference>
<keyword evidence="3" id="KW-1185">Reference proteome</keyword>
<dbReference type="Gene3D" id="3.30.160.830">
    <property type="match status" value="1"/>
</dbReference>
<proteinExistence type="predicted"/>
<evidence type="ECO:0000313" key="2">
    <source>
        <dbReference type="EMBL" id="BCU71159.1"/>
    </source>
</evidence>
<sequence>MALKHQKYQYVQISPDKFIKIRVFKSRLEESNPPEAYLILNRWVRRVPRDAKTIKVEDLPVEIREKLGLKSEEKEETKK</sequence>
<dbReference type="EMBL" id="AP024597">
    <property type="protein sequence ID" value="BCU71159.1"/>
    <property type="molecule type" value="Genomic_DNA"/>
</dbReference>
<accession>A0A8D5ZJ38</accession>
<evidence type="ECO:0000313" key="3">
    <source>
        <dbReference type="Proteomes" id="UP000825123"/>
    </source>
</evidence>
<reference evidence="2 3" key="1">
    <citation type="submission" date="2021-04" db="EMBL/GenBank/DDBJ databases">
        <title>Complete genome sequence of Stygiolobus sp. KN-1.</title>
        <authorList>
            <person name="Nakamura K."/>
            <person name="Sakai H."/>
            <person name="Kurosawa N."/>
        </authorList>
    </citation>
    <scope>NUCLEOTIDE SEQUENCE [LARGE SCALE GENOMIC DNA]</scope>
    <source>
        <strain evidence="2 3">KN-1</strain>
    </source>
</reference>